<dbReference type="InterPro" id="IPR002099">
    <property type="entry name" value="MutL/Mlh/PMS"/>
</dbReference>
<comment type="caution">
    <text evidence="5">The sequence shown here is derived from an EMBL/GenBank/DDBJ whole genome shotgun (WGS) entry which is preliminary data.</text>
</comment>
<feature type="region of interest" description="Disordered" evidence="3">
    <location>
        <begin position="698"/>
        <end position="736"/>
    </location>
</feature>
<keyword evidence="2" id="KW-0227">DNA damage</keyword>
<dbReference type="SUPFAM" id="SSF55874">
    <property type="entry name" value="ATPase domain of HSP90 chaperone/DNA topoisomerase II/histidine kinase"/>
    <property type="match status" value="1"/>
</dbReference>
<keyword evidence="6" id="KW-1185">Reference proteome</keyword>
<dbReference type="Pfam" id="PF13589">
    <property type="entry name" value="HATPase_c_3"/>
    <property type="match status" value="1"/>
</dbReference>
<dbReference type="InterPro" id="IPR013507">
    <property type="entry name" value="DNA_mismatch_S5_2-like"/>
</dbReference>
<feature type="compositionally biased region" description="Polar residues" evidence="3">
    <location>
        <begin position="445"/>
        <end position="464"/>
    </location>
</feature>
<feature type="region of interest" description="Disordered" evidence="3">
    <location>
        <begin position="500"/>
        <end position="570"/>
    </location>
</feature>
<dbReference type="InterPro" id="IPR014762">
    <property type="entry name" value="DNA_mismatch_repair_CS"/>
</dbReference>
<dbReference type="InterPro" id="IPR020568">
    <property type="entry name" value="Ribosomal_Su5_D2-typ_SF"/>
</dbReference>
<dbReference type="NCBIfam" id="TIGR00585">
    <property type="entry name" value="mutl"/>
    <property type="match status" value="1"/>
</dbReference>
<dbReference type="InterPro" id="IPR038973">
    <property type="entry name" value="MutL/Mlh/Pms-like"/>
</dbReference>
<comment type="similarity">
    <text evidence="1">Belongs to the DNA mismatch repair MutL/HexB family.</text>
</comment>
<dbReference type="GO" id="GO:0005524">
    <property type="term" value="F:ATP binding"/>
    <property type="evidence" value="ECO:0007669"/>
    <property type="project" value="InterPro"/>
</dbReference>
<name>A0A9W9TIW9_PENCI</name>
<evidence type="ECO:0000256" key="2">
    <source>
        <dbReference type="ARBA" id="ARBA00022763"/>
    </source>
</evidence>
<dbReference type="Pfam" id="PF01119">
    <property type="entry name" value="DNA_mis_repair"/>
    <property type="match status" value="1"/>
</dbReference>
<dbReference type="GeneID" id="81387260"/>
<dbReference type="OrthoDB" id="10263226at2759"/>
<dbReference type="Proteomes" id="UP001147733">
    <property type="component" value="Unassembled WGS sequence"/>
</dbReference>
<reference evidence="5" key="2">
    <citation type="journal article" date="2023" name="IMA Fungus">
        <title>Comparative genomic study of the Penicillium genus elucidates a diverse pangenome and 15 lateral gene transfer events.</title>
        <authorList>
            <person name="Petersen C."/>
            <person name="Sorensen T."/>
            <person name="Nielsen M.R."/>
            <person name="Sondergaard T.E."/>
            <person name="Sorensen J.L."/>
            <person name="Fitzpatrick D.A."/>
            <person name="Frisvad J.C."/>
            <person name="Nielsen K.L."/>
        </authorList>
    </citation>
    <scope>NUCLEOTIDE SEQUENCE</scope>
    <source>
        <strain evidence="5">IBT 23319</strain>
    </source>
</reference>
<dbReference type="SUPFAM" id="SSF54211">
    <property type="entry name" value="Ribosomal protein S5 domain 2-like"/>
    <property type="match status" value="1"/>
</dbReference>
<evidence type="ECO:0000313" key="5">
    <source>
        <dbReference type="EMBL" id="KAJ5222935.1"/>
    </source>
</evidence>
<reference evidence="5" key="1">
    <citation type="submission" date="2022-11" db="EMBL/GenBank/DDBJ databases">
        <authorList>
            <person name="Petersen C."/>
        </authorList>
    </citation>
    <scope>NUCLEOTIDE SEQUENCE</scope>
    <source>
        <strain evidence="5">IBT 23319</strain>
    </source>
</reference>
<dbReference type="SMART" id="SM01340">
    <property type="entry name" value="DNA_mis_repair"/>
    <property type="match status" value="1"/>
</dbReference>
<dbReference type="InterPro" id="IPR036890">
    <property type="entry name" value="HATPase_C_sf"/>
</dbReference>
<dbReference type="PROSITE" id="PS00058">
    <property type="entry name" value="DNA_MISMATCH_REPAIR_1"/>
    <property type="match status" value="1"/>
</dbReference>
<dbReference type="EMBL" id="JAPQKT010000008">
    <property type="protein sequence ID" value="KAJ5222935.1"/>
    <property type="molecule type" value="Genomic_DNA"/>
</dbReference>
<evidence type="ECO:0000256" key="1">
    <source>
        <dbReference type="ARBA" id="ARBA00006082"/>
    </source>
</evidence>
<feature type="region of interest" description="Disordered" evidence="3">
    <location>
        <begin position="636"/>
        <end position="657"/>
    </location>
</feature>
<dbReference type="GO" id="GO:0016887">
    <property type="term" value="F:ATP hydrolysis activity"/>
    <property type="evidence" value="ECO:0007669"/>
    <property type="project" value="InterPro"/>
</dbReference>
<dbReference type="RefSeq" id="XP_056497858.1">
    <property type="nucleotide sequence ID" value="XM_056648093.1"/>
</dbReference>
<dbReference type="Gene3D" id="3.30.230.10">
    <property type="match status" value="1"/>
</dbReference>
<dbReference type="AlphaFoldDB" id="A0A9W9TIW9"/>
<accession>A0A9W9TIW9</accession>
<dbReference type="GO" id="GO:0030983">
    <property type="term" value="F:mismatched DNA binding"/>
    <property type="evidence" value="ECO:0007669"/>
    <property type="project" value="InterPro"/>
</dbReference>
<dbReference type="GO" id="GO:0140664">
    <property type="term" value="F:ATP-dependent DNA damage sensor activity"/>
    <property type="evidence" value="ECO:0007669"/>
    <property type="project" value="InterPro"/>
</dbReference>
<sequence length="888" mass="97494">MPIEALPQATVRAIGSSSVISDPSSVVKELVDNALDASASSLAVELSTNTIDVIQVKDNGVGISAHDFSGVCQHACTSKIQTIEDLQNIGGSSFGFRGEALASLAQMSGGITITTRTSSDAIGSCIKYNRDGEISQTQRIAHPIGTTIRVTGFLKQIPVRRQSVLKGATKTLAKIKKLLQSYAIAQPSCRFSLKVLQAKNENNNWMYVPGTESISDAAIKVIGRDVCSSCLVKDVSSKPGAQQEGEGANLSSSEYHLTAILPRPDADFSKINKSGQFISLDGRPLSPARGISHDIVKLFKKYLRSVANNTDNSITMTDPFLCLKIGCPRGVYDVNIEPGKDDVVFQDREIIISLVERIFQECYGQLPADTKKSPTKGKIAPPSAARMDGGFGILIARKDTEIPVRQNRRSVTREPTIDEMTSKSLFQALSGRTTVHRHPNHDVDTQAQGNEESITYTNPNSRFINPWSITKMNTPLQTPGHNRGTFNWESLSPRIHLSSSEFRRADSVSSNHPQSPPETPNFRNTEATSVSPISTRHTPQSPRSPVLSNRLTGSSCRRAARQRDRERYGNGSLDTLFQRTNQITMGQTPLDQPATIDEVVPNLSQLANERLSAGNTHQANAAAIRAASVENTTVESDNSEAQCFPLGENSTDVPHEGSMNSGRGYPVLEHWAASLKEGFGTNRSSGLEWAMDFERRKKEANQKRQLDLVSNQSSNQRPDSQASQGPHQNRFQAAKAALATDQPFASELKSKPGLSPDDPRAYLMIHQDEMSSENQDRGSSKSRRLHTSRMPFEKIPDGDDLHNISLSLPANISPVFRLFELMTSDDSYLNDEKQGGSFDHPDMDNHISFWTQRLQSLIDRKYKSSSEFSSSNQLDLATALANHLQHRQ</sequence>
<evidence type="ECO:0000259" key="4">
    <source>
        <dbReference type="SMART" id="SM01340"/>
    </source>
</evidence>
<dbReference type="PANTHER" id="PTHR10073">
    <property type="entry name" value="DNA MISMATCH REPAIR PROTEIN MLH, PMS, MUTL"/>
    <property type="match status" value="1"/>
</dbReference>
<feature type="region of interest" description="Disordered" evidence="3">
    <location>
        <begin position="435"/>
        <end position="464"/>
    </location>
</feature>
<dbReference type="FunFam" id="3.30.565.10:FF:000017">
    <property type="entry name" value="PMS1 homolog 1, mismatch repair system component"/>
    <property type="match status" value="1"/>
</dbReference>
<dbReference type="GO" id="GO:0006298">
    <property type="term" value="P:mismatch repair"/>
    <property type="evidence" value="ECO:0007669"/>
    <property type="project" value="InterPro"/>
</dbReference>
<feature type="domain" description="DNA mismatch repair protein S5" evidence="4">
    <location>
        <begin position="218"/>
        <end position="364"/>
    </location>
</feature>
<dbReference type="InterPro" id="IPR014721">
    <property type="entry name" value="Ribsml_uS5_D2-typ_fold_subgr"/>
</dbReference>
<gene>
    <name evidence="5" type="ORF">N7469_009175</name>
</gene>
<protein>
    <recommendedName>
        <fullName evidence="4">DNA mismatch repair protein S5 domain-containing protein</fullName>
    </recommendedName>
</protein>
<dbReference type="GO" id="GO:0061982">
    <property type="term" value="P:meiosis I cell cycle process"/>
    <property type="evidence" value="ECO:0007669"/>
    <property type="project" value="UniProtKB-ARBA"/>
</dbReference>
<feature type="compositionally biased region" description="Polar residues" evidence="3">
    <location>
        <begin position="708"/>
        <end position="731"/>
    </location>
</feature>
<feature type="compositionally biased region" description="Polar residues" evidence="3">
    <location>
        <begin position="521"/>
        <end position="555"/>
    </location>
</feature>
<dbReference type="GO" id="GO:0032389">
    <property type="term" value="C:MutLalpha complex"/>
    <property type="evidence" value="ECO:0007669"/>
    <property type="project" value="TreeGrafter"/>
</dbReference>
<dbReference type="PANTHER" id="PTHR10073:SF41">
    <property type="entry name" value="MISMATCH REPAIR PROTEIN, PUTATIVE (AFU_ORTHOLOGUE AFUA_8G05820)-RELATED"/>
    <property type="match status" value="1"/>
</dbReference>
<evidence type="ECO:0000313" key="6">
    <source>
        <dbReference type="Proteomes" id="UP001147733"/>
    </source>
</evidence>
<dbReference type="Gene3D" id="3.30.565.10">
    <property type="entry name" value="Histidine kinase-like ATPase, C-terminal domain"/>
    <property type="match status" value="1"/>
</dbReference>
<proteinExistence type="inferred from homology"/>
<evidence type="ECO:0000256" key="3">
    <source>
        <dbReference type="SAM" id="MobiDB-lite"/>
    </source>
</evidence>
<organism evidence="5 6">
    <name type="scientific">Penicillium citrinum</name>
    <dbReference type="NCBI Taxonomy" id="5077"/>
    <lineage>
        <taxon>Eukaryota</taxon>
        <taxon>Fungi</taxon>
        <taxon>Dikarya</taxon>
        <taxon>Ascomycota</taxon>
        <taxon>Pezizomycotina</taxon>
        <taxon>Eurotiomycetes</taxon>
        <taxon>Eurotiomycetidae</taxon>
        <taxon>Eurotiales</taxon>
        <taxon>Aspergillaceae</taxon>
        <taxon>Penicillium</taxon>
    </lineage>
</organism>